<sequence length="595" mass="68278">MSKQERVVCVQVPNNEQLSVTVGVKALGHELFSCVCEQLSIKDPHFFGLSVLKDNESIFIDLEQKLSKYFSKDWKKESGKGFGKSGPLFCVRFNVQYYVGNGRLISDRTARHLYYCHMKEKVLHSECTHKEEIYFLLAAYALQVDLGNYKATVHIGKYFEPEAYFPRWIILKRGCDYILKHTPKIHSDQQGRTVKEALLRFIKESCLLEDVPVHYYRLHKDKKEVNASILLGLTLKGLHIYQDLNNRCELLYDFPWSNVGRLTFLGKKFEILPDGLPSARKLVYYTGCPFRSRHLLHHLSNTHRLYLNIQPVLKHIRKIEEAEEKKCYRESYISDTLEMDLEPLDKQSKDSRSSQGSNRNHRVSLQSISSHGSSGIEADSRHQMSVEMTVDEPFSLEPTHKSMKSFSSVISHGSSHTSGIEMCSKDRTEDDLQDDEVELAVDGPQEPVADEQFKMSQLSEQMTEASVDPPELPQEFSWKETLCKPVIHEAQVTISAESLKQAEKSKPKSSPDRHSQSLDDIRLFQQETPLSSCLNSETSQSYTFGIKKQHEKDNQYGCTYSTVDCETRSTFHGKRSMNCLSLDLLGEENFLEFVV</sequence>
<proteinExistence type="predicted"/>
<accession>A0ABS2YYF6</accession>
<evidence type="ECO:0000313" key="3">
    <source>
        <dbReference type="EMBL" id="MBN3291822.1"/>
    </source>
</evidence>
<evidence type="ECO:0000256" key="1">
    <source>
        <dbReference type="SAM" id="MobiDB-lite"/>
    </source>
</evidence>
<dbReference type="PROSITE" id="PS50057">
    <property type="entry name" value="FERM_3"/>
    <property type="match status" value="1"/>
</dbReference>
<dbReference type="EMBL" id="JAAWVN010014167">
    <property type="protein sequence ID" value="MBN3291822.1"/>
    <property type="molecule type" value="Genomic_DNA"/>
</dbReference>
<name>A0ABS2YYF6_POLSE</name>
<evidence type="ECO:0000259" key="2">
    <source>
        <dbReference type="PROSITE" id="PS50057"/>
    </source>
</evidence>
<comment type="caution">
    <text evidence="3">The sequence shown here is derived from an EMBL/GenBank/DDBJ whole genome shotgun (WGS) entry which is preliminary data.</text>
</comment>
<dbReference type="InterPro" id="IPR047145">
    <property type="entry name" value="FRMD6-like"/>
</dbReference>
<dbReference type="InterPro" id="IPR029071">
    <property type="entry name" value="Ubiquitin-like_domsf"/>
</dbReference>
<evidence type="ECO:0000313" key="4">
    <source>
        <dbReference type="Proteomes" id="UP001166052"/>
    </source>
</evidence>
<dbReference type="SMART" id="SM01196">
    <property type="entry name" value="FERM_C"/>
    <property type="match status" value="1"/>
</dbReference>
<dbReference type="Pfam" id="PF09380">
    <property type="entry name" value="FERM_C"/>
    <property type="match status" value="1"/>
</dbReference>
<organism evidence="3 4">
    <name type="scientific">Polypterus senegalus</name>
    <name type="common">Senegal bichir</name>
    <dbReference type="NCBI Taxonomy" id="55291"/>
    <lineage>
        <taxon>Eukaryota</taxon>
        <taxon>Metazoa</taxon>
        <taxon>Chordata</taxon>
        <taxon>Craniata</taxon>
        <taxon>Vertebrata</taxon>
        <taxon>Euteleostomi</taxon>
        <taxon>Actinopterygii</taxon>
        <taxon>Polypteriformes</taxon>
        <taxon>Polypteridae</taxon>
        <taxon>Polypterus</taxon>
    </lineage>
</organism>
<dbReference type="SUPFAM" id="SSF54236">
    <property type="entry name" value="Ubiquitin-like"/>
    <property type="match status" value="1"/>
</dbReference>
<dbReference type="CDD" id="cd14473">
    <property type="entry name" value="FERM_B-lobe"/>
    <property type="match status" value="1"/>
</dbReference>
<dbReference type="SUPFAM" id="SSF47031">
    <property type="entry name" value="Second domain of FERM"/>
    <property type="match status" value="1"/>
</dbReference>
<dbReference type="InterPro" id="IPR019748">
    <property type="entry name" value="FERM_central"/>
</dbReference>
<dbReference type="Gene3D" id="2.30.29.30">
    <property type="entry name" value="Pleckstrin-homology domain (PH domain)/Phosphotyrosine-binding domain (PTB)"/>
    <property type="match status" value="1"/>
</dbReference>
<dbReference type="InterPro" id="IPR011993">
    <property type="entry name" value="PH-like_dom_sf"/>
</dbReference>
<feature type="region of interest" description="Disordered" evidence="1">
    <location>
        <begin position="405"/>
        <end position="431"/>
    </location>
</feature>
<gene>
    <name evidence="3" type="primary">Frmd6_1</name>
    <name evidence="3" type="ORF">GTO92_0013341</name>
</gene>
<feature type="non-terminal residue" evidence="3">
    <location>
        <position position="1"/>
    </location>
</feature>
<feature type="compositionally biased region" description="Low complexity" evidence="1">
    <location>
        <begin position="367"/>
        <end position="376"/>
    </location>
</feature>
<dbReference type="Pfam" id="PF00373">
    <property type="entry name" value="FERM_M"/>
    <property type="match status" value="1"/>
</dbReference>
<dbReference type="InterPro" id="IPR018980">
    <property type="entry name" value="FERM_PH-like_C"/>
</dbReference>
<dbReference type="PANTHER" id="PTHR13429:SF7">
    <property type="entry name" value="FERM DOMAIN-CONTAINING PROTEIN 1"/>
    <property type="match status" value="1"/>
</dbReference>
<reference evidence="3" key="1">
    <citation type="journal article" date="2021" name="Cell">
        <title>Tracing the genetic footprints of vertebrate landing in non-teleost ray-finned fishes.</title>
        <authorList>
            <person name="Bi X."/>
            <person name="Wang K."/>
            <person name="Yang L."/>
            <person name="Pan H."/>
            <person name="Jiang H."/>
            <person name="Wei Q."/>
            <person name="Fang M."/>
            <person name="Yu H."/>
            <person name="Zhu C."/>
            <person name="Cai Y."/>
            <person name="He Y."/>
            <person name="Gan X."/>
            <person name="Zeng H."/>
            <person name="Yu D."/>
            <person name="Zhu Y."/>
            <person name="Jiang H."/>
            <person name="Qiu Q."/>
            <person name="Yang H."/>
            <person name="Zhang Y.E."/>
            <person name="Wang W."/>
            <person name="Zhu M."/>
            <person name="He S."/>
            <person name="Zhang G."/>
        </authorList>
    </citation>
    <scope>NUCLEOTIDE SEQUENCE</scope>
    <source>
        <strain evidence="3">Bchr_001</strain>
    </source>
</reference>
<feature type="domain" description="FERM" evidence="2">
    <location>
        <begin position="6"/>
        <end position="310"/>
    </location>
</feature>
<dbReference type="InterPro" id="IPR035963">
    <property type="entry name" value="FERM_2"/>
</dbReference>
<dbReference type="Pfam" id="PF09379">
    <property type="entry name" value="FERM_N"/>
    <property type="match status" value="1"/>
</dbReference>
<feature type="region of interest" description="Disordered" evidence="1">
    <location>
        <begin position="345"/>
        <end position="382"/>
    </location>
</feature>
<dbReference type="InterPro" id="IPR041781">
    <property type="entry name" value="FRMD6-FERM_C"/>
</dbReference>
<dbReference type="InterPro" id="IPR019749">
    <property type="entry name" value="Band_41_domain"/>
</dbReference>
<dbReference type="Proteomes" id="UP001166052">
    <property type="component" value="Unassembled WGS sequence"/>
</dbReference>
<dbReference type="SMART" id="SM00295">
    <property type="entry name" value="B41"/>
    <property type="match status" value="1"/>
</dbReference>
<dbReference type="InterPro" id="IPR000299">
    <property type="entry name" value="FERM_domain"/>
</dbReference>
<dbReference type="InterPro" id="IPR014352">
    <property type="entry name" value="FERM/acyl-CoA-bd_prot_sf"/>
</dbReference>
<feature type="non-terminal residue" evidence="3">
    <location>
        <position position="595"/>
    </location>
</feature>
<keyword evidence="4" id="KW-1185">Reference proteome</keyword>
<dbReference type="CDD" id="cd13185">
    <property type="entry name" value="FERM_C_FRMD1_FRMD6"/>
    <property type="match status" value="1"/>
</dbReference>
<dbReference type="InterPro" id="IPR018979">
    <property type="entry name" value="FERM_N"/>
</dbReference>
<dbReference type="Gene3D" id="1.20.80.10">
    <property type="match status" value="1"/>
</dbReference>
<dbReference type="Gene3D" id="3.10.20.90">
    <property type="entry name" value="Phosphatidylinositol 3-kinase Catalytic Subunit, Chain A, domain 1"/>
    <property type="match status" value="1"/>
</dbReference>
<dbReference type="PANTHER" id="PTHR13429">
    <property type="entry name" value="FERM DOMAIN (PROTEIN4.1-EZRIN-RADIXIN-MOESIN) FAMILY"/>
    <property type="match status" value="1"/>
</dbReference>
<dbReference type="SUPFAM" id="SSF50729">
    <property type="entry name" value="PH domain-like"/>
    <property type="match status" value="1"/>
</dbReference>
<protein>
    <submittedName>
        <fullName evidence="3">FRMD6 protein</fullName>
    </submittedName>
</protein>
<feature type="compositionally biased region" description="Low complexity" evidence="1">
    <location>
        <begin position="405"/>
        <end position="420"/>
    </location>
</feature>
<feature type="compositionally biased region" description="Polar residues" evidence="1">
    <location>
        <begin position="353"/>
        <end position="366"/>
    </location>
</feature>